<evidence type="ECO:0000256" key="1">
    <source>
        <dbReference type="SAM" id="MobiDB-lite"/>
    </source>
</evidence>
<dbReference type="SUPFAM" id="SSF56091">
    <property type="entry name" value="DNA ligase/mRNA capping enzyme, catalytic domain"/>
    <property type="match status" value="1"/>
</dbReference>
<gene>
    <name evidence="3" type="ORF">PoB_002432900</name>
</gene>
<feature type="non-terminal residue" evidence="3">
    <location>
        <position position="411"/>
    </location>
</feature>
<feature type="compositionally biased region" description="Basic and acidic residues" evidence="1">
    <location>
        <begin position="244"/>
        <end position="255"/>
    </location>
</feature>
<dbReference type="InterPro" id="IPR001339">
    <property type="entry name" value="mRNA_cap_enzyme_adenylation"/>
</dbReference>
<dbReference type="PANTHER" id="PTHR10367:SF17">
    <property type="entry name" value="MRNA-CAPPING ENZYME"/>
    <property type="match status" value="1"/>
</dbReference>
<dbReference type="Gene3D" id="3.30.470.30">
    <property type="entry name" value="DNA ligase/mRNA capping enzyme"/>
    <property type="match status" value="2"/>
</dbReference>
<protein>
    <submittedName>
        <fullName evidence="3">mRNA-capping enzyme</fullName>
    </submittedName>
</protein>
<reference evidence="3 4" key="1">
    <citation type="journal article" date="2021" name="Elife">
        <title>Chloroplast acquisition without the gene transfer in kleptoplastic sea slugs, Plakobranchus ocellatus.</title>
        <authorList>
            <person name="Maeda T."/>
            <person name="Takahashi S."/>
            <person name="Yoshida T."/>
            <person name="Shimamura S."/>
            <person name="Takaki Y."/>
            <person name="Nagai Y."/>
            <person name="Toyoda A."/>
            <person name="Suzuki Y."/>
            <person name="Arimoto A."/>
            <person name="Ishii H."/>
            <person name="Satoh N."/>
            <person name="Nishiyama T."/>
            <person name="Hasebe M."/>
            <person name="Maruyama T."/>
            <person name="Minagawa J."/>
            <person name="Obokata J."/>
            <person name="Shigenobu S."/>
        </authorList>
    </citation>
    <scope>NUCLEOTIDE SEQUENCE [LARGE SCALE GENOMIC DNA]</scope>
</reference>
<evidence type="ECO:0000259" key="2">
    <source>
        <dbReference type="Pfam" id="PF01331"/>
    </source>
</evidence>
<feature type="compositionally biased region" description="Acidic residues" evidence="1">
    <location>
        <begin position="256"/>
        <end position="269"/>
    </location>
</feature>
<dbReference type="Gene3D" id="3.90.70.120">
    <property type="match status" value="1"/>
</dbReference>
<dbReference type="InterPro" id="IPR051029">
    <property type="entry name" value="mRNA_Capping_Enz/RNA_Phosphat"/>
</dbReference>
<name>A0AAV3ZV97_9GAST</name>
<accession>A0AAV3ZV97</accession>
<sequence>MESVMELQRAMDALNMNTVQKSNFMEGVSGVVEVTSQPLLGQIQRQCHELIGWTSRKPGFPGSQPVSMKRSDLQKLKQMPYKVSWKADGCSLVYCSTIATHGILHQGAPVFTNRGRQCISNSVAALVYHLNKSISTWETYDLDHILDQGDNLHSILFGHLYEDYLLVNSLPKQLTSGVVPSKFEESSDSDVPLASIQKQGKGLDQVFSQSGSDDLPLVDIQRQSYVRRKMRRKVLATSWASNSDKSDWNSDKDPDYVPEDDQPSDDDWMPTEKMRTPWNSLQNAMPWYLMVIDGPDRVFMLDRDFRVFCIPGLNFFKRRSLNSCLTNTLLDGEFVIDKVDGQNFPKYLVYDIIKFEGQHVGNWNFDDRLYCIEKEIIEPRLTKMKQGTLNKSIEPFSVYSKPFCHIKKAQD</sequence>
<dbReference type="Proteomes" id="UP000735302">
    <property type="component" value="Unassembled WGS sequence"/>
</dbReference>
<feature type="domain" description="mRNA capping enzyme adenylation" evidence="2">
    <location>
        <begin position="288"/>
        <end position="408"/>
    </location>
</feature>
<dbReference type="EMBL" id="BLXT01002815">
    <property type="protein sequence ID" value="GFN97823.1"/>
    <property type="molecule type" value="Genomic_DNA"/>
</dbReference>
<dbReference type="GO" id="GO:0004484">
    <property type="term" value="F:mRNA guanylyltransferase activity"/>
    <property type="evidence" value="ECO:0007669"/>
    <property type="project" value="InterPro"/>
</dbReference>
<dbReference type="InterPro" id="IPR038765">
    <property type="entry name" value="Papain-like_cys_pep_sf"/>
</dbReference>
<feature type="region of interest" description="Disordered" evidence="1">
    <location>
        <begin position="242"/>
        <end position="272"/>
    </location>
</feature>
<evidence type="ECO:0000313" key="4">
    <source>
        <dbReference type="Proteomes" id="UP000735302"/>
    </source>
</evidence>
<dbReference type="GO" id="GO:0006370">
    <property type="term" value="P:7-methylguanosine mRNA capping"/>
    <property type="evidence" value="ECO:0007669"/>
    <property type="project" value="InterPro"/>
</dbReference>
<organism evidence="3 4">
    <name type="scientific">Plakobranchus ocellatus</name>
    <dbReference type="NCBI Taxonomy" id="259542"/>
    <lineage>
        <taxon>Eukaryota</taxon>
        <taxon>Metazoa</taxon>
        <taxon>Spiralia</taxon>
        <taxon>Lophotrochozoa</taxon>
        <taxon>Mollusca</taxon>
        <taxon>Gastropoda</taxon>
        <taxon>Heterobranchia</taxon>
        <taxon>Euthyneura</taxon>
        <taxon>Panpulmonata</taxon>
        <taxon>Sacoglossa</taxon>
        <taxon>Placobranchoidea</taxon>
        <taxon>Plakobranchidae</taxon>
        <taxon>Plakobranchus</taxon>
    </lineage>
</organism>
<keyword evidence="4" id="KW-1185">Reference proteome</keyword>
<evidence type="ECO:0000313" key="3">
    <source>
        <dbReference type="EMBL" id="GFN97823.1"/>
    </source>
</evidence>
<dbReference type="AlphaFoldDB" id="A0AAV3ZV97"/>
<dbReference type="CDD" id="cd07895">
    <property type="entry name" value="Adenylation_mRNA_capping"/>
    <property type="match status" value="1"/>
</dbReference>
<dbReference type="SUPFAM" id="SSF54001">
    <property type="entry name" value="Cysteine proteinases"/>
    <property type="match status" value="1"/>
</dbReference>
<dbReference type="PANTHER" id="PTHR10367">
    <property type="entry name" value="MRNA-CAPPING ENZYME"/>
    <property type="match status" value="1"/>
</dbReference>
<comment type="caution">
    <text evidence="3">The sequence shown here is derived from an EMBL/GenBank/DDBJ whole genome shotgun (WGS) entry which is preliminary data.</text>
</comment>
<dbReference type="Pfam" id="PF01331">
    <property type="entry name" value="mRNA_cap_enzyme"/>
    <property type="match status" value="2"/>
</dbReference>
<feature type="domain" description="mRNA capping enzyme adenylation" evidence="2">
    <location>
        <begin position="64"/>
        <end position="91"/>
    </location>
</feature>
<dbReference type="GO" id="GO:0005524">
    <property type="term" value="F:ATP binding"/>
    <property type="evidence" value="ECO:0007669"/>
    <property type="project" value="InterPro"/>
</dbReference>
<proteinExistence type="predicted"/>